<feature type="compositionally biased region" description="Polar residues" evidence="1">
    <location>
        <begin position="556"/>
        <end position="576"/>
    </location>
</feature>
<protein>
    <recommendedName>
        <fullName evidence="4">RNase H type-1 domain-containing protein</fullName>
    </recommendedName>
</protein>
<dbReference type="InterPro" id="IPR036397">
    <property type="entry name" value="RNaseH_sf"/>
</dbReference>
<accession>A0A0D7B4G3</accession>
<dbReference type="GO" id="GO:0003676">
    <property type="term" value="F:nucleic acid binding"/>
    <property type="evidence" value="ECO:0007669"/>
    <property type="project" value="InterPro"/>
</dbReference>
<name>A0A0D7B4G3_9AGAR</name>
<dbReference type="Proteomes" id="UP000054007">
    <property type="component" value="Unassembled WGS sequence"/>
</dbReference>
<evidence type="ECO:0000313" key="2">
    <source>
        <dbReference type="EMBL" id="KIY65458.1"/>
    </source>
</evidence>
<feature type="region of interest" description="Disordered" evidence="1">
    <location>
        <begin position="284"/>
        <end position="314"/>
    </location>
</feature>
<dbReference type="AlphaFoldDB" id="A0A0D7B4G3"/>
<evidence type="ECO:0000256" key="1">
    <source>
        <dbReference type="SAM" id="MobiDB-lite"/>
    </source>
</evidence>
<keyword evidence="3" id="KW-1185">Reference proteome</keyword>
<organism evidence="2 3">
    <name type="scientific">Cylindrobasidium torrendii FP15055 ss-10</name>
    <dbReference type="NCBI Taxonomy" id="1314674"/>
    <lineage>
        <taxon>Eukaryota</taxon>
        <taxon>Fungi</taxon>
        <taxon>Dikarya</taxon>
        <taxon>Basidiomycota</taxon>
        <taxon>Agaricomycotina</taxon>
        <taxon>Agaricomycetes</taxon>
        <taxon>Agaricomycetidae</taxon>
        <taxon>Agaricales</taxon>
        <taxon>Marasmiineae</taxon>
        <taxon>Physalacriaceae</taxon>
        <taxon>Cylindrobasidium</taxon>
    </lineage>
</organism>
<feature type="region of interest" description="Disordered" evidence="1">
    <location>
        <begin position="385"/>
        <end position="411"/>
    </location>
</feature>
<dbReference type="Gene3D" id="3.30.420.10">
    <property type="entry name" value="Ribonuclease H-like superfamily/Ribonuclease H"/>
    <property type="match status" value="1"/>
</dbReference>
<feature type="region of interest" description="Disordered" evidence="1">
    <location>
        <begin position="555"/>
        <end position="576"/>
    </location>
</feature>
<sequence>MAKSNIVAIAGTSSGKSFAYGIYWAENDERNTSERCGDTVQNIDEAELQAVVAAVESVKDYHSHLVIRTSRQNVLFWCNLLDRCRKDGWHNLPDCSPRESQFYYLDALLDRSKCTLTCEIICDPDSNAMQLAMNAPPSTPTDRDWLNAERSVRMENFRRLSQEGVPSSSQEAKKAGEMLSLVLKRIKRRREMLETGISDQEAVLSPALQENVSNQHSSAAVLQPTLLMPSLMEQQVFDTMSVPMFMASTLPFPPIMPTMPMWNMDHLVQNAFGMFNTPQTWPAFQSQETSTELPTPPAREPRKAQVSGSKQFNPSPPIYRSTAWWDSTNIDGNRDGAYRTKLKVVAEKCEACWPEIVESRARWPVISSTLQNTFLEYLRQRRRPVRAADTASPSTGTKRAHNEDEDVDETATKRLKLEDGTSDDVRVTPTVVPAHRHGYALLGDNVQPPWYILSGLDAVLEDLLVRIAYDRWVGAPLIAVFYLWESATHRKQPVHSFLPHVVSNVPGVKLVLLPKEARQMLFSQRKFDPFEHSVFGIKDNGDDLGNLKELLARVPESSQLPADNASSTQVPASSDQ</sequence>
<proteinExistence type="predicted"/>
<gene>
    <name evidence="2" type="ORF">CYLTODRAFT_492294</name>
</gene>
<reference evidence="2 3" key="1">
    <citation type="journal article" date="2015" name="Fungal Genet. Biol.">
        <title>Evolution of novel wood decay mechanisms in Agaricales revealed by the genome sequences of Fistulina hepatica and Cylindrobasidium torrendii.</title>
        <authorList>
            <person name="Floudas D."/>
            <person name="Held B.W."/>
            <person name="Riley R."/>
            <person name="Nagy L.G."/>
            <person name="Koehler G."/>
            <person name="Ransdell A.S."/>
            <person name="Younus H."/>
            <person name="Chow J."/>
            <person name="Chiniquy J."/>
            <person name="Lipzen A."/>
            <person name="Tritt A."/>
            <person name="Sun H."/>
            <person name="Haridas S."/>
            <person name="LaButti K."/>
            <person name="Ohm R.A."/>
            <person name="Kues U."/>
            <person name="Blanchette R.A."/>
            <person name="Grigoriev I.V."/>
            <person name="Minto R.E."/>
            <person name="Hibbett D.S."/>
        </authorList>
    </citation>
    <scope>NUCLEOTIDE SEQUENCE [LARGE SCALE GENOMIC DNA]</scope>
    <source>
        <strain evidence="2 3">FP15055 ss-10</strain>
    </source>
</reference>
<feature type="compositionally biased region" description="Polar residues" evidence="1">
    <location>
        <begin position="284"/>
        <end position="293"/>
    </location>
</feature>
<evidence type="ECO:0008006" key="4">
    <source>
        <dbReference type="Google" id="ProtNLM"/>
    </source>
</evidence>
<evidence type="ECO:0000313" key="3">
    <source>
        <dbReference type="Proteomes" id="UP000054007"/>
    </source>
</evidence>
<dbReference type="EMBL" id="KN880589">
    <property type="protein sequence ID" value="KIY65458.1"/>
    <property type="molecule type" value="Genomic_DNA"/>
</dbReference>